<keyword evidence="4 7" id="KW-0686">Riboflavin biosynthesis</keyword>
<dbReference type="GO" id="GO:0009231">
    <property type="term" value="P:riboflavin biosynthetic process"/>
    <property type="evidence" value="ECO:0007669"/>
    <property type="project" value="UniProtKB-UniRule"/>
</dbReference>
<organism evidence="8 9">
    <name type="scientific">Victivallis vadensis</name>
    <dbReference type="NCBI Taxonomy" id="172901"/>
    <lineage>
        <taxon>Bacteria</taxon>
        <taxon>Pseudomonadati</taxon>
        <taxon>Lentisphaerota</taxon>
        <taxon>Lentisphaeria</taxon>
        <taxon>Victivallales</taxon>
        <taxon>Victivallaceae</taxon>
        <taxon>Victivallis</taxon>
    </lineage>
</organism>
<accession>A0A848AWX5</accession>
<sequence>MANNKSAGTVFEGSLEARGLKFGIVCARFNDFFVSRLLDGAMDAIVRHGGDANDVSVAYVPGSYEIPFAIKKMLRTEKYDAILALGVVIQGATAHAGYINSEVAKCLAQLGLEFGVPVTYGMITAENLEQAIERSGTKAGNKGVDAALAAIEMANLNKAIR</sequence>
<dbReference type="PANTHER" id="PTHR21058:SF0">
    <property type="entry name" value="6,7-DIMETHYL-8-RIBITYLLUMAZINE SYNTHASE"/>
    <property type="match status" value="1"/>
</dbReference>
<evidence type="ECO:0000256" key="1">
    <source>
        <dbReference type="ARBA" id="ARBA00004917"/>
    </source>
</evidence>
<dbReference type="AlphaFoldDB" id="A0A848AWX5"/>
<evidence type="ECO:0000256" key="5">
    <source>
        <dbReference type="ARBA" id="ARBA00022679"/>
    </source>
</evidence>
<feature type="binding site" evidence="7">
    <location>
        <begin position="87"/>
        <end position="89"/>
    </location>
    <ligand>
        <name>5-amino-6-(D-ribitylamino)uracil</name>
        <dbReference type="ChEBI" id="CHEBI:15934"/>
    </ligand>
</feature>
<dbReference type="GO" id="GO:0005829">
    <property type="term" value="C:cytosol"/>
    <property type="evidence" value="ECO:0007669"/>
    <property type="project" value="TreeGrafter"/>
</dbReference>
<dbReference type="EC" id="2.5.1.78" evidence="3 7"/>
<dbReference type="RefSeq" id="WP_168962251.1">
    <property type="nucleotide sequence ID" value="NZ_CALXNT010000074.1"/>
</dbReference>
<keyword evidence="5 7" id="KW-0808">Transferase</keyword>
<dbReference type="InterPro" id="IPR034964">
    <property type="entry name" value="LS"/>
</dbReference>
<dbReference type="InterPro" id="IPR002180">
    <property type="entry name" value="LS/RS"/>
</dbReference>
<reference evidence="8 9" key="1">
    <citation type="submission" date="2020-04" db="EMBL/GenBank/DDBJ databases">
        <authorList>
            <person name="Hitch T.C.A."/>
            <person name="Wylensek D."/>
            <person name="Clavel T."/>
        </authorList>
    </citation>
    <scope>NUCLEOTIDE SEQUENCE [LARGE SCALE GENOMIC DNA]</scope>
    <source>
        <strain evidence="8 9">COR2-253-APC-1A</strain>
    </source>
</reference>
<dbReference type="Pfam" id="PF00885">
    <property type="entry name" value="DMRL_synthase"/>
    <property type="match status" value="1"/>
</dbReference>
<dbReference type="GO" id="GO:0000906">
    <property type="term" value="F:6,7-dimethyl-8-ribityllumazine synthase activity"/>
    <property type="evidence" value="ECO:0007669"/>
    <property type="project" value="UniProtKB-UniRule"/>
</dbReference>
<evidence type="ECO:0000313" key="9">
    <source>
        <dbReference type="Proteomes" id="UP000576225"/>
    </source>
</evidence>
<comment type="catalytic activity">
    <reaction evidence="6 7">
        <text>(2S)-2-hydroxy-3-oxobutyl phosphate + 5-amino-6-(D-ribitylamino)uracil = 6,7-dimethyl-8-(1-D-ribityl)lumazine + phosphate + 2 H2O + H(+)</text>
        <dbReference type="Rhea" id="RHEA:26152"/>
        <dbReference type="ChEBI" id="CHEBI:15377"/>
        <dbReference type="ChEBI" id="CHEBI:15378"/>
        <dbReference type="ChEBI" id="CHEBI:15934"/>
        <dbReference type="ChEBI" id="CHEBI:43474"/>
        <dbReference type="ChEBI" id="CHEBI:58201"/>
        <dbReference type="ChEBI" id="CHEBI:58830"/>
        <dbReference type="EC" id="2.5.1.78"/>
    </reaction>
</comment>
<feature type="active site" description="Proton donor" evidence="7">
    <location>
        <position position="95"/>
    </location>
</feature>
<evidence type="ECO:0000256" key="3">
    <source>
        <dbReference type="ARBA" id="ARBA00012664"/>
    </source>
</evidence>
<dbReference type="CDD" id="cd09209">
    <property type="entry name" value="Lumazine_synthase-I"/>
    <property type="match status" value="1"/>
</dbReference>
<dbReference type="NCBIfam" id="TIGR00114">
    <property type="entry name" value="lumazine-synth"/>
    <property type="match status" value="1"/>
</dbReference>
<dbReference type="SUPFAM" id="SSF52121">
    <property type="entry name" value="Lumazine synthase"/>
    <property type="match status" value="1"/>
</dbReference>
<dbReference type="PANTHER" id="PTHR21058">
    <property type="entry name" value="6,7-DIMETHYL-8-RIBITYLLUMAZINE SYNTHASE DMRL SYNTHASE LUMAZINE SYNTHASE"/>
    <property type="match status" value="1"/>
</dbReference>
<dbReference type="Gene3D" id="3.40.50.960">
    <property type="entry name" value="Lumazine/riboflavin synthase"/>
    <property type="match status" value="1"/>
</dbReference>
<dbReference type="UniPathway" id="UPA00275">
    <property type="reaction ID" value="UER00404"/>
</dbReference>
<proteinExistence type="inferred from homology"/>
<evidence type="ECO:0000256" key="7">
    <source>
        <dbReference type="HAMAP-Rule" id="MF_00178"/>
    </source>
</evidence>
<feature type="binding site" evidence="7">
    <location>
        <position position="120"/>
    </location>
    <ligand>
        <name>5-amino-6-(D-ribitylamino)uracil</name>
        <dbReference type="ChEBI" id="CHEBI:15934"/>
    </ligand>
</feature>
<dbReference type="HAMAP" id="MF_00178">
    <property type="entry name" value="Lumazine_synth"/>
    <property type="match status" value="1"/>
</dbReference>
<feature type="binding site" evidence="7">
    <location>
        <begin position="63"/>
        <end position="65"/>
    </location>
    <ligand>
        <name>5-amino-6-(D-ribitylamino)uracil</name>
        <dbReference type="ChEBI" id="CHEBI:15934"/>
    </ligand>
</feature>
<evidence type="ECO:0000256" key="6">
    <source>
        <dbReference type="ARBA" id="ARBA00048785"/>
    </source>
</evidence>
<protein>
    <recommendedName>
        <fullName evidence="3 7">6,7-dimethyl-8-ribityllumazine synthase</fullName>
        <shortName evidence="7">DMRL synthase</shortName>
        <shortName evidence="7">LS</shortName>
        <shortName evidence="7">Lumazine synthase</shortName>
        <ecNumber evidence="3 7">2.5.1.78</ecNumber>
    </recommendedName>
</protein>
<evidence type="ECO:0000256" key="4">
    <source>
        <dbReference type="ARBA" id="ARBA00022619"/>
    </source>
</evidence>
<dbReference type="EMBL" id="JABAEW010000012">
    <property type="protein sequence ID" value="NMD86587.1"/>
    <property type="molecule type" value="Genomic_DNA"/>
</dbReference>
<gene>
    <name evidence="7" type="primary">ribH</name>
    <name evidence="8" type="ORF">HF882_08340</name>
</gene>
<feature type="binding site" evidence="7">
    <location>
        <position position="29"/>
    </location>
    <ligand>
        <name>5-amino-6-(D-ribitylamino)uracil</name>
        <dbReference type="ChEBI" id="CHEBI:15934"/>
    </ligand>
</feature>
<comment type="function">
    <text evidence="7">Catalyzes the formation of 6,7-dimethyl-8-ribityllumazine by condensation of 5-amino-6-(D-ribitylamino)uracil with 3,4-dihydroxy-2-butanone 4-phosphate. This is the penultimate step in the biosynthesis of riboflavin.</text>
</comment>
<feature type="binding site" evidence="7">
    <location>
        <position position="134"/>
    </location>
    <ligand>
        <name>(2S)-2-hydroxy-3-oxobutyl phosphate</name>
        <dbReference type="ChEBI" id="CHEBI:58830"/>
    </ligand>
</feature>
<comment type="pathway">
    <text evidence="1 7">Cofactor biosynthesis; riboflavin biosynthesis; riboflavin from 2-hydroxy-3-oxobutyl phosphate and 5-amino-6-(D-ribitylamino)uracil: step 1/2.</text>
</comment>
<feature type="binding site" evidence="7">
    <location>
        <begin position="92"/>
        <end position="93"/>
    </location>
    <ligand>
        <name>(2S)-2-hydroxy-3-oxobutyl phosphate</name>
        <dbReference type="ChEBI" id="CHEBI:58830"/>
    </ligand>
</feature>
<comment type="caution">
    <text evidence="8">The sequence shown here is derived from an EMBL/GenBank/DDBJ whole genome shotgun (WGS) entry which is preliminary data.</text>
</comment>
<dbReference type="Proteomes" id="UP000576225">
    <property type="component" value="Unassembled WGS sequence"/>
</dbReference>
<dbReference type="GO" id="GO:0009349">
    <property type="term" value="C:riboflavin synthase complex"/>
    <property type="evidence" value="ECO:0007669"/>
    <property type="project" value="UniProtKB-UniRule"/>
</dbReference>
<evidence type="ECO:0000256" key="2">
    <source>
        <dbReference type="ARBA" id="ARBA00007424"/>
    </source>
</evidence>
<name>A0A848AWX5_9BACT</name>
<evidence type="ECO:0000313" key="8">
    <source>
        <dbReference type="EMBL" id="NMD86587.1"/>
    </source>
</evidence>
<comment type="similarity">
    <text evidence="2 7">Belongs to the DMRL synthase family.</text>
</comment>
<dbReference type="InterPro" id="IPR036467">
    <property type="entry name" value="LS/RS_sf"/>
</dbReference>